<evidence type="ECO:0000313" key="2">
    <source>
        <dbReference type="EMBL" id="KAF2752865.1"/>
    </source>
</evidence>
<dbReference type="InterPro" id="IPR053226">
    <property type="entry name" value="Pyrrolopyrazine_biosynth_F"/>
</dbReference>
<dbReference type="Gene3D" id="3.40.50.300">
    <property type="entry name" value="P-loop containing nucleotide triphosphate hydrolases"/>
    <property type="match status" value="1"/>
</dbReference>
<name>A0A6A6VRT0_9PEZI</name>
<keyword evidence="1" id="KW-0175">Coiled coil</keyword>
<reference evidence="2" key="1">
    <citation type="journal article" date="2020" name="Stud. Mycol.">
        <title>101 Dothideomycetes genomes: a test case for predicting lifestyles and emergence of pathogens.</title>
        <authorList>
            <person name="Haridas S."/>
            <person name="Albert R."/>
            <person name="Binder M."/>
            <person name="Bloem J."/>
            <person name="Labutti K."/>
            <person name="Salamov A."/>
            <person name="Andreopoulos B."/>
            <person name="Baker S."/>
            <person name="Barry K."/>
            <person name="Bills G."/>
            <person name="Bluhm B."/>
            <person name="Cannon C."/>
            <person name="Castanera R."/>
            <person name="Culley D."/>
            <person name="Daum C."/>
            <person name="Ezra D."/>
            <person name="Gonzalez J."/>
            <person name="Henrissat B."/>
            <person name="Kuo A."/>
            <person name="Liang C."/>
            <person name="Lipzen A."/>
            <person name="Lutzoni F."/>
            <person name="Magnuson J."/>
            <person name="Mondo S."/>
            <person name="Nolan M."/>
            <person name="Ohm R."/>
            <person name="Pangilinan J."/>
            <person name="Park H.-J."/>
            <person name="Ramirez L."/>
            <person name="Alfaro M."/>
            <person name="Sun H."/>
            <person name="Tritt A."/>
            <person name="Yoshinaga Y."/>
            <person name="Zwiers L.-H."/>
            <person name="Turgeon B."/>
            <person name="Goodwin S."/>
            <person name="Spatafora J."/>
            <person name="Crous P."/>
            <person name="Grigoriev I."/>
        </authorList>
    </citation>
    <scope>NUCLEOTIDE SEQUENCE</scope>
    <source>
        <strain evidence="2">CBS 121739</strain>
    </source>
</reference>
<dbReference type="SUPFAM" id="SSF52540">
    <property type="entry name" value="P-loop containing nucleoside triphosphate hydrolases"/>
    <property type="match status" value="1"/>
</dbReference>
<sequence>MASPNTNHKRNFLLTIPRSGSNLLVRILNLTEQPDILRGNSGGGYYFFDAHAKIYGELRLTNDVRTWSTRERELVREALQSGTEAMIQHIDSAEQQGKSVYIKEHMPLITDPVVVSRAFFGEDGDHGSRYTAQACGKAYKGGDVTPLNVTLFSDSFLKTIRPTFLIRHPLVMFPSYYRAHRDLGGDRQTHKECSLKWSRSLYDWFVQNRNQDDSTFPTILDADDFIAQPEFLIEYSQLVGLDASKLLFEWNKKTTEELEAINFKIRRMTDTLNASSGIIKGKVSLGLNIEEEVQKWKEEFGEEKAARLEKDVRAATEDYEYLKARRFRSQKSA</sequence>
<proteinExistence type="predicted"/>
<dbReference type="PANTHER" id="PTHR48419">
    <property type="entry name" value="SULFOTRANSFERASE DOMAIN-CONTAINING PROTEIN"/>
    <property type="match status" value="1"/>
</dbReference>
<keyword evidence="3" id="KW-1185">Reference proteome</keyword>
<feature type="coiled-coil region" evidence="1">
    <location>
        <begin position="298"/>
        <end position="325"/>
    </location>
</feature>
<accession>A0A6A6VRT0</accession>
<organism evidence="2 3">
    <name type="scientific">Pseudovirgaria hyperparasitica</name>
    <dbReference type="NCBI Taxonomy" id="470096"/>
    <lineage>
        <taxon>Eukaryota</taxon>
        <taxon>Fungi</taxon>
        <taxon>Dikarya</taxon>
        <taxon>Ascomycota</taxon>
        <taxon>Pezizomycotina</taxon>
        <taxon>Dothideomycetes</taxon>
        <taxon>Dothideomycetes incertae sedis</taxon>
        <taxon>Acrospermales</taxon>
        <taxon>Acrospermaceae</taxon>
        <taxon>Pseudovirgaria</taxon>
    </lineage>
</organism>
<dbReference type="AlphaFoldDB" id="A0A6A6VRT0"/>
<evidence type="ECO:0000313" key="3">
    <source>
        <dbReference type="Proteomes" id="UP000799437"/>
    </source>
</evidence>
<dbReference type="RefSeq" id="XP_033595316.1">
    <property type="nucleotide sequence ID" value="XM_033740003.1"/>
</dbReference>
<dbReference type="Proteomes" id="UP000799437">
    <property type="component" value="Unassembled WGS sequence"/>
</dbReference>
<evidence type="ECO:0008006" key="4">
    <source>
        <dbReference type="Google" id="ProtNLM"/>
    </source>
</evidence>
<dbReference type="OrthoDB" id="3650366at2759"/>
<evidence type="ECO:0000256" key="1">
    <source>
        <dbReference type="SAM" id="Coils"/>
    </source>
</evidence>
<dbReference type="GeneID" id="54481057"/>
<dbReference type="EMBL" id="ML996591">
    <property type="protein sequence ID" value="KAF2752865.1"/>
    <property type="molecule type" value="Genomic_DNA"/>
</dbReference>
<dbReference type="PANTHER" id="PTHR48419:SF1">
    <property type="entry name" value="SULFOTRANSFERASE DOMAIN-CONTAINING PROTEIN"/>
    <property type="match status" value="1"/>
</dbReference>
<protein>
    <recommendedName>
        <fullName evidence="4">P-loop containing nucleoside triphosphate hydrolase protein</fullName>
    </recommendedName>
</protein>
<gene>
    <name evidence="2" type="ORF">EJ05DRAFT_235568</name>
</gene>
<dbReference type="InterPro" id="IPR027417">
    <property type="entry name" value="P-loop_NTPase"/>
</dbReference>